<comment type="caution">
    <text evidence="8">The sequence shown here is derived from an EMBL/GenBank/DDBJ whole genome shotgun (WGS) entry which is preliminary data.</text>
</comment>
<evidence type="ECO:0000256" key="2">
    <source>
        <dbReference type="ARBA" id="ARBA00008089"/>
    </source>
</evidence>
<evidence type="ECO:0000256" key="4">
    <source>
        <dbReference type="ARBA" id="ARBA00023159"/>
    </source>
</evidence>
<keyword evidence="4 7" id="KW-0010">Activator</keyword>
<comment type="subcellular location">
    <subcellularLocation>
        <location evidence="1 7">Nucleus</location>
    </subcellularLocation>
</comment>
<evidence type="ECO:0000256" key="5">
    <source>
        <dbReference type="ARBA" id="ARBA00023163"/>
    </source>
</evidence>
<evidence type="ECO:0000256" key="1">
    <source>
        <dbReference type="ARBA" id="ARBA00004123"/>
    </source>
</evidence>
<proteinExistence type="inferred from homology"/>
<name>A0A9P6EJA6_9AGAR</name>
<sequence>MPETVFPVTLYEELLPKLVDVLELTQKTDGIANPQSKQKLLQATNTFKNAIAQAKEFSNNLRGGELTIEEQDDVIQLLETLRERKRAQLRDFASRTATTKTTGMLMDMELDSVASTPASS</sequence>
<protein>
    <recommendedName>
        <fullName evidence="7">Mediator of RNA polymerase II transcription subunit 9</fullName>
    </recommendedName>
    <alternativeName>
        <fullName evidence="7">Mediator complex subunit 9</fullName>
    </alternativeName>
</protein>
<dbReference type="GO" id="GO:0003712">
    <property type="term" value="F:transcription coregulator activity"/>
    <property type="evidence" value="ECO:0007669"/>
    <property type="project" value="InterPro"/>
</dbReference>
<dbReference type="Proteomes" id="UP000807306">
    <property type="component" value="Unassembled WGS sequence"/>
</dbReference>
<dbReference type="GO" id="GO:0006357">
    <property type="term" value="P:regulation of transcription by RNA polymerase II"/>
    <property type="evidence" value="ECO:0007669"/>
    <property type="project" value="InterPro"/>
</dbReference>
<evidence type="ECO:0000256" key="7">
    <source>
        <dbReference type="RuleBase" id="RU364145"/>
    </source>
</evidence>
<gene>
    <name evidence="7" type="primary">MED9</name>
    <name evidence="8" type="ORF">CPB83DRAFT_892381</name>
</gene>
<comment type="similarity">
    <text evidence="2 7">Belongs to the Mediator complex subunit 9 family.</text>
</comment>
<reference evidence="8" key="1">
    <citation type="submission" date="2020-11" db="EMBL/GenBank/DDBJ databases">
        <authorList>
            <consortium name="DOE Joint Genome Institute"/>
            <person name="Ahrendt S."/>
            <person name="Riley R."/>
            <person name="Andreopoulos W."/>
            <person name="Labutti K."/>
            <person name="Pangilinan J."/>
            <person name="Ruiz-Duenas F.J."/>
            <person name="Barrasa J.M."/>
            <person name="Sanchez-Garcia M."/>
            <person name="Camarero S."/>
            <person name="Miyauchi S."/>
            <person name="Serrano A."/>
            <person name="Linde D."/>
            <person name="Babiker R."/>
            <person name="Drula E."/>
            <person name="Ayuso-Fernandez I."/>
            <person name="Pacheco R."/>
            <person name="Padilla G."/>
            <person name="Ferreira P."/>
            <person name="Barriuso J."/>
            <person name="Kellner H."/>
            <person name="Castanera R."/>
            <person name="Alfaro M."/>
            <person name="Ramirez L."/>
            <person name="Pisabarro A.G."/>
            <person name="Kuo A."/>
            <person name="Tritt A."/>
            <person name="Lipzen A."/>
            <person name="He G."/>
            <person name="Yan M."/>
            <person name="Ng V."/>
            <person name="Cullen D."/>
            <person name="Martin F."/>
            <person name="Rosso M.-N."/>
            <person name="Henrissat B."/>
            <person name="Hibbett D."/>
            <person name="Martinez A.T."/>
            <person name="Grigoriev I.V."/>
        </authorList>
    </citation>
    <scope>NUCLEOTIDE SEQUENCE</scope>
    <source>
        <strain evidence="8">CBS 506.95</strain>
    </source>
</reference>
<evidence type="ECO:0000313" key="9">
    <source>
        <dbReference type="Proteomes" id="UP000807306"/>
    </source>
</evidence>
<keyword evidence="9" id="KW-1185">Reference proteome</keyword>
<dbReference type="AlphaFoldDB" id="A0A9P6EJA6"/>
<keyword evidence="6 7" id="KW-0539">Nucleus</keyword>
<comment type="subunit">
    <text evidence="7">Component of the Mediator complex.</text>
</comment>
<dbReference type="Pfam" id="PF07544">
    <property type="entry name" value="Med9"/>
    <property type="match status" value="1"/>
</dbReference>
<organism evidence="8 9">
    <name type="scientific">Crepidotus variabilis</name>
    <dbReference type="NCBI Taxonomy" id="179855"/>
    <lineage>
        <taxon>Eukaryota</taxon>
        <taxon>Fungi</taxon>
        <taxon>Dikarya</taxon>
        <taxon>Basidiomycota</taxon>
        <taxon>Agaricomycotina</taxon>
        <taxon>Agaricomycetes</taxon>
        <taxon>Agaricomycetidae</taxon>
        <taxon>Agaricales</taxon>
        <taxon>Agaricineae</taxon>
        <taxon>Crepidotaceae</taxon>
        <taxon>Crepidotus</taxon>
    </lineage>
</organism>
<dbReference type="EMBL" id="MU157838">
    <property type="protein sequence ID" value="KAF9530741.1"/>
    <property type="molecule type" value="Genomic_DNA"/>
</dbReference>
<dbReference type="OrthoDB" id="2563275at2759"/>
<keyword evidence="3 7" id="KW-0805">Transcription regulation</keyword>
<evidence type="ECO:0000313" key="8">
    <source>
        <dbReference type="EMBL" id="KAF9530741.1"/>
    </source>
</evidence>
<evidence type="ECO:0000256" key="3">
    <source>
        <dbReference type="ARBA" id="ARBA00023015"/>
    </source>
</evidence>
<accession>A0A9P6EJA6</accession>
<evidence type="ECO:0000256" key="6">
    <source>
        <dbReference type="ARBA" id="ARBA00023242"/>
    </source>
</evidence>
<comment type="function">
    <text evidence="7">Component of the Mediator complex, a coactivator involved in the regulated transcription of nearly all RNA polymerase II-dependent genes. Mediator functions as a bridge to convey information from gene-specific regulatory proteins to the basal RNA polymerase II transcription machinery. Mediator is recruited to promoters by direct interactions with regulatory proteins and serves as a scaffold for the assembly of a functional preinitiation complex with RNA polymerase II and the general transcription factors.</text>
</comment>
<dbReference type="InterPro" id="IPR011425">
    <property type="entry name" value="Med9"/>
</dbReference>
<dbReference type="GO" id="GO:0016592">
    <property type="term" value="C:mediator complex"/>
    <property type="evidence" value="ECO:0007669"/>
    <property type="project" value="InterPro"/>
</dbReference>
<keyword evidence="5 7" id="KW-0804">Transcription</keyword>